<evidence type="ECO:0000256" key="1">
    <source>
        <dbReference type="SAM" id="Phobius"/>
    </source>
</evidence>
<name>A0A2S0VPK0_9ALTE</name>
<keyword evidence="1" id="KW-0472">Membrane</keyword>
<keyword evidence="1" id="KW-0812">Transmembrane</keyword>
<dbReference type="RefSeq" id="WP_108602217.1">
    <property type="nucleotide sequence ID" value="NZ_CP026604.1"/>
</dbReference>
<keyword evidence="3" id="KW-1185">Reference proteome</keyword>
<sequence>MEELLVKNASAVFAIIGGLLGSIITGFFGVYGKSRETKLKLAEKIVDKKIEAHDQIINLTNFMRVMCVVEGTPKGNELPRYPAFLKSRDAFDDFWFQLGKVQSQSDRWLSAELKRELYFCVDYLVTLHKWTEQEITRHPPNNLFSNNGCLFNVPSI</sequence>
<protein>
    <submittedName>
        <fullName evidence="2">Uncharacterized protein</fullName>
    </submittedName>
</protein>
<accession>A0A2S0VPK0</accession>
<organism evidence="2 3">
    <name type="scientific">Saccharobesus litoralis</name>
    <dbReference type="NCBI Taxonomy" id="2172099"/>
    <lineage>
        <taxon>Bacteria</taxon>
        <taxon>Pseudomonadati</taxon>
        <taxon>Pseudomonadota</taxon>
        <taxon>Gammaproteobacteria</taxon>
        <taxon>Alteromonadales</taxon>
        <taxon>Alteromonadaceae</taxon>
        <taxon>Saccharobesus</taxon>
    </lineage>
</organism>
<dbReference type="AlphaFoldDB" id="A0A2S0VPK0"/>
<gene>
    <name evidence="2" type="ORF">C2869_06695</name>
</gene>
<proteinExistence type="predicted"/>
<feature type="transmembrane region" description="Helical" evidence="1">
    <location>
        <begin position="12"/>
        <end position="31"/>
    </location>
</feature>
<dbReference type="OrthoDB" id="7061718at2"/>
<reference evidence="2 3" key="1">
    <citation type="submission" date="2018-01" db="EMBL/GenBank/DDBJ databases">
        <title>Genome sequence of a Cantenovulum-like bacteria.</title>
        <authorList>
            <person name="Tan W.R."/>
            <person name="Lau N.-S."/>
            <person name="Go F."/>
            <person name="Amirul A.-A.A."/>
        </authorList>
    </citation>
    <scope>NUCLEOTIDE SEQUENCE [LARGE SCALE GENOMIC DNA]</scope>
    <source>
        <strain evidence="2 3">CCB-QB4</strain>
    </source>
</reference>
<evidence type="ECO:0000313" key="2">
    <source>
        <dbReference type="EMBL" id="AWB66145.1"/>
    </source>
</evidence>
<evidence type="ECO:0000313" key="3">
    <source>
        <dbReference type="Proteomes" id="UP000244441"/>
    </source>
</evidence>
<dbReference type="Proteomes" id="UP000244441">
    <property type="component" value="Chromosome"/>
</dbReference>
<dbReference type="KEGG" id="cate:C2869_06695"/>
<dbReference type="EMBL" id="CP026604">
    <property type="protein sequence ID" value="AWB66145.1"/>
    <property type="molecule type" value="Genomic_DNA"/>
</dbReference>
<keyword evidence="1" id="KW-1133">Transmembrane helix</keyword>